<reference evidence="1 2" key="1">
    <citation type="submission" date="2021-06" db="EMBL/GenBank/DDBJ databases">
        <title>Caerostris extrusa draft genome.</title>
        <authorList>
            <person name="Kono N."/>
            <person name="Arakawa K."/>
        </authorList>
    </citation>
    <scope>NUCLEOTIDE SEQUENCE [LARGE SCALE GENOMIC DNA]</scope>
</reference>
<comment type="caution">
    <text evidence="1">The sequence shown here is derived from an EMBL/GenBank/DDBJ whole genome shotgun (WGS) entry which is preliminary data.</text>
</comment>
<sequence length="152" mass="17633">MRWKKEKENPLPNFTYTHVILNVLTLNPPIPARVNDAAALLPQYEMQSGKADDSPLMDPQRFSSLSKDELKEVLLQERQKPADEREREYQAIRDTFEEQVRKEIAYRGRSSKAIANRPSICSPQYHCIEIPEAYQAKGKPNFEGIKNRAFKE</sequence>
<dbReference type="AlphaFoldDB" id="A0AAV4R7D3"/>
<proteinExistence type="predicted"/>
<protein>
    <submittedName>
        <fullName evidence="1">Uncharacterized protein</fullName>
    </submittedName>
</protein>
<name>A0AAV4R7D3_CAEEX</name>
<dbReference type="Proteomes" id="UP001054945">
    <property type="component" value="Unassembled WGS sequence"/>
</dbReference>
<evidence type="ECO:0000313" key="1">
    <source>
        <dbReference type="EMBL" id="GIY16524.1"/>
    </source>
</evidence>
<keyword evidence="2" id="KW-1185">Reference proteome</keyword>
<accession>A0AAV4R7D3</accession>
<evidence type="ECO:0000313" key="2">
    <source>
        <dbReference type="Proteomes" id="UP001054945"/>
    </source>
</evidence>
<dbReference type="EMBL" id="BPLR01007388">
    <property type="protein sequence ID" value="GIY16524.1"/>
    <property type="molecule type" value="Genomic_DNA"/>
</dbReference>
<organism evidence="1 2">
    <name type="scientific">Caerostris extrusa</name>
    <name type="common">Bark spider</name>
    <name type="synonym">Caerostris bankana</name>
    <dbReference type="NCBI Taxonomy" id="172846"/>
    <lineage>
        <taxon>Eukaryota</taxon>
        <taxon>Metazoa</taxon>
        <taxon>Ecdysozoa</taxon>
        <taxon>Arthropoda</taxon>
        <taxon>Chelicerata</taxon>
        <taxon>Arachnida</taxon>
        <taxon>Araneae</taxon>
        <taxon>Araneomorphae</taxon>
        <taxon>Entelegynae</taxon>
        <taxon>Araneoidea</taxon>
        <taxon>Araneidae</taxon>
        <taxon>Caerostris</taxon>
    </lineage>
</organism>
<gene>
    <name evidence="1" type="ORF">CEXT_571461</name>
</gene>